<dbReference type="GO" id="GO:0003978">
    <property type="term" value="F:UDP-glucose 4-epimerase activity"/>
    <property type="evidence" value="ECO:0007669"/>
    <property type="project" value="UniProtKB-UniRule"/>
</dbReference>
<evidence type="ECO:0000313" key="11">
    <source>
        <dbReference type="Proteomes" id="UP000824133"/>
    </source>
</evidence>
<evidence type="ECO:0000256" key="5">
    <source>
        <dbReference type="ARBA" id="ARBA00018569"/>
    </source>
</evidence>
<keyword evidence="6 8" id="KW-0520">NAD</keyword>
<dbReference type="EC" id="5.1.3.2" evidence="4 8"/>
<accession>A0A9D1ZBQ9</accession>
<comment type="pathway">
    <text evidence="8">Carbohydrate metabolism; galactose metabolism.</text>
</comment>
<dbReference type="EMBL" id="DXCP01000039">
    <property type="protein sequence ID" value="HIY79863.1"/>
    <property type="molecule type" value="Genomic_DNA"/>
</dbReference>
<dbReference type="PANTHER" id="PTHR43725">
    <property type="entry name" value="UDP-GLUCOSE 4-EPIMERASE"/>
    <property type="match status" value="1"/>
</dbReference>
<dbReference type="NCBIfam" id="NF007956">
    <property type="entry name" value="PRK10675.1"/>
    <property type="match status" value="1"/>
</dbReference>
<dbReference type="Proteomes" id="UP000824133">
    <property type="component" value="Unassembled WGS sequence"/>
</dbReference>
<dbReference type="SUPFAM" id="SSF51735">
    <property type="entry name" value="NAD(P)-binding Rossmann-fold domains"/>
    <property type="match status" value="1"/>
</dbReference>
<dbReference type="Gene3D" id="3.40.50.720">
    <property type="entry name" value="NAD(P)-binding Rossmann-like Domain"/>
    <property type="match status" value="1"/>
</dbReference>
<keyword evidence="7 8" id="KW-0413">Isomerase</keyword>
<dbReference type="PANTHER" id="PTHR43725:SF47">
    <property type="entry name" value="UDP-GLUCOSE 4-EPIMERASE"/>
    <property type="match status" value="1"/>
</dbReference>
<evidence type="ECO:0000256" key="1">
    <source>
        <dbReference type="ARBA" id="ARBA00000083"/>
    </source>
</evidence>
<dbReference type="CDD" id="cd05247">
    <property type="entry name" value="UDP_G4E_1_SDR_e"/>
    <property type="match status" value="1"/>
</dbReference>
<feature type="domain" description="NAD(P)-binding" evidence="9">
    <location>
        <begin position="13"/>
        <end position="337"/>
    </location>
</feature>
<dbReference type="AlphaFoldDB" id="A0A9D1ZBQ9"/>
<name>A0A9D1ZBQ9_9ACTN</name>
<evidence type="ECO:0000313" key="10">
    <source>
        <dbReference type="EMBL" id="HIY79863.1"/>
    </source>
</evidence>
<evidence type="ECO:0000259" key="9">
    <source>
        <dbReference type="Pfam" id="PF16363"/>
    </source>
</evidence>
<reference evidence="10" key="1">
    <citation type="journal article" date="2021" name="PeerJ">
        <title>Extensive microbial diversity within the chicken gut microbiome revealed by metagenomics and culture.</title>
        <authorList>
            <person name="Gilroy R."/>
            <person name="Ravi A."/>
            <person name="Getino M."/>
            <person name="Pursley I."/>
            <person name="Horton D.L."/>
            <person name="Alikhan N.F."/>
            <person name="Baker D."/>
            <person name="Gharbi K."/>
            <person name="Hall N."/>
            <person name="Watson M."/>
            <person name="Adriaenssens E.M."/>
            <person name="Foster-Nyarko E."/>
            <person name="Jarju S."/>
            <person name="Secka A."/>
            <person name="Antonio M."/>
            <person name="Oren A."/>
            <person name="Chaudhuri R.R."/>
            <person name="La Ragione R."/>
            <person name="Hildebrand F."/>
            <person name="Pallen M.J."/>
        </authorList>
    </citation>
    <scope>NUCLEOTIDE SEQUENCE</scope>
    <source>
        <strain evidence="10">ChiHjej10B9-743</strain>
    </source>
</reference>
<comment type="similarity">
    <text evidence="3 8">Belongs to the NAD(P)-dependent epimerase/dehydratase family.</text>
</comment>
<comment type="catalytic activity">
    <reaction evidence="1 8">
        <text>UDP-alpha-D-glucose = UDP-alpha-D-galactose</text>
        <dbReference type="Rhea" id="RHEA:22168"/>
        <dbReference type="ChEBI" id="CHEBI:58885"/>
        <dbReference type="ChEBI" id="CHEBI:66914"/>
        <dbReference type="EC" id="5.1.3.2"/>
    </reaction>
</comment>
<protein>
    <recommendedName>
        <fullName evidence="5 8">UDP-glucose 4-epimerase</fullName>
        <ecNumber evidence="4 8">5.1.3.2</ecNumber>
    </recommendedName>
</protein>
<dbReference type="InterPro" id="IPR036291">
    <property type="entry name" value="NAD(P)-bd_dom_sf"/>
</dbReference>
<comment type="subunit">
    <text evidence="8">Homodimer.</text>
</comment>
<reference evidence="10" key="2">
    <citation type="submission" date="2021-04" db="EMBL/GenBank/DDBJ databases">
        <authorList>
            <person name="Gilroy R."/>
        </authorList>
    </citation>
    <scope>NUCLEOTIDE SEQUENCE</scope>
    <source>
        <strain evidence="10">ChiHjej10B9-743</strain>
    </source>
</reference>
<evidence type="ECO:0000256" key="3">
    <source>
        <dbReference type="ARBA" id="ARBA00007637"/>
    </source>
</evidence>
<proteinExistence type="inferred from homology"/>
<gene>
    <name evidence="10" type="primary">galE</name>
    <name evidence="10" type="ORF">IAA42_05455</name>
</gene>
<evidence type="ECO:0000256" key="4">
    <source>
        <dbReference type="ARBA" id="ARBA00013189"/>
    </source>
</evidence>
<evidence type="ECO:0000256" key="2">
    <source>
        <dbReference type="ARBA" id="ARBA00001911"/>
    </source>
</evidence>
<dbReference type="InterPro" id="IPR016040">
    <property type="entry name" value="NAD(P)-bd_dom"/>
</dbReference>
<evidence type="ECO:0000256" key="6">
    <source>
        <dbReference type="ARBA" id="ARBA00023027"/>
    </source>
</evidence>
<comment type="cofactor">
    <cofactor evidence="2 8">
        <name>NAD(+)</name>
        <dbReference type="ChEBI" id="CHEBI:57540"/>
    </cofactor>
</comment>
<dbReference type="GO" id="GO:0005829">
    <property type="term" value="C:cytosol"/>
    <property type="evidence" value="ECO:0007669"/>
    <property type="project" value="TreeGrafter"/>
</dbReference>
<evidence type="ECO:0000256" key="7">
    <source>
        <dbReference type="ARBA" id="ARBA00023235"/>
    </source>
</evidence>
<organism evidence="10 11">
    <name type="scientific">Candidatus Olsenella excrementavium</name>
    <dbReference type="NCBI Taxonomy" id="2838709"/>
    <lineage>
        <taxon>Bacteria</taxon>
        <taxon>Bacillati</taxon>
        <taxon>Actinomycetota</taxon>
        <taxon>Coriobacteriia</taxon>
        <taxon>Coriobacteriales</taxon>
        <taxon>Atopobiaceae</taxon>
        <taxon>Olsenella</taxon>
    </lineage>
</organism>
<dbReference type="Gene3D" id="3.90.25.10">
    <property type="entry name" value="UDP-galactose 4-epimerase, domain 1"/>
    <property type="match status" value="1"/>
</dbReference>
<dbReference type="PRINTS" id="PR01713">
    <property type="entry name" value="NUCEPIMERASE"/>
</dbReference>
<dbReference type="Pfam" id="PF16363">
    <property type="entry name" value="GDP_Man_Dehyd"/>
    <property type="match status" value="1"/>
</dbReference>
<dbReference type="NCBIfam" id="TIGR01179">
    <property type="entry name" value="galE"/>
    <property type="match status" value="1"/>
</dbReference>
<evidence type="ECO:0000256" key="8">
    <source>
        <dbReference type="RuleBase" id="RU366046"/>
    </source>
</evidence>
<sequence length="351" mass="38251">MSKKIAPADTCVLVTGGAGFIGSHTVVELLQDGYQVVIVDDLSNASAKVLDRIRTIVGDEAAARMTFYEADVNDRAALAKIFDDHQPDRVIHFAGYKAVGESVHKPVEYYSNNIGNTLTLVDVMREHGCKSIIFSSSATVYGDPDSLPLTEESPKKPATNPYGWTKWMIEQILTDLHTADPEWNVVLLRYFNPIGAHPSGLMGEDPKGIPNNLVPYVAQTAIGKRDAVHVFGNDYDTPDGTGVRDYIHVVDLASGHAAALAWMNGRAGVEVFNLGTGTGTSVLQIIEAFSKACGHEIPYVIEPRRAGDVTANYADCSKARDLMGWEAKFGIEDMCRDSWNWQSNNPNGYEG</sequence>
<keyword evidence="8" id="KW-0119">Carbohydrate metabolism</keyword>
<dbReference type="GO" id="GO:0006012">
    <property type="term" value="P:galactose metabolic process"/>
    <property type="evidence" value="ECO:0007669"/>
    <property type="project" value="InterPro"/>
</dbReference>
<dbReference type="InterPro" id="IPR005886">
    <property type="entry name" value="UDP_G4E"/>
</dbReference>
<comment type="caution">
    <text evidence="10">The sequence shown here is derived from an EMBL/GenBank/DDBJ whole genome shotgun (WGS) entry which is preliminary data.</text>
</comment>